<evidence type="ECO:0000256" key="1">
    <source>
        <dbReference type="SAM" id="MobiDB-lite"/>
    </source>
</evidence>
<feature type="compositionally biased region" description="Basic and acidic residues" evidence="1">
    <location>
        <begin position="74"/>
        <end position="100"/>
    </location>
</feature>
<evidence type="ECO:0000313" key="5">
    <source>
        <dbReference type="EMBL" id="MBD2869946.1"/>
    </source>
</evidence>
<dbReference type="PANTHER" id="PTHR40047:SF1">
    <property type="entry name" value="UPF0703 PROTEIN YCGQ"/>
    <property type="match status" value="1"/>
</dbReference>
<dbReference type="InterPro" id="IPR048447">
    <property type="entry name" value="DUF1980_C"/>
</dbReference>
<dbReference type="InterPro" id="IPR048493">
    <property type="entry name" value="DUF1980_N"/>
</dbReference>
<accession>A0A927CPL8</accession>
<organism evidence="5 6">
    <name type="scientific">Paenibacillus arenilitoris</name>
    <dbReference type="NCBI Taxonomy" id="2772299"/>
    <lineage>
        <taxon>Bacteria</taxon>
        <taxon>Bacillati</taxon>
        <taxon>Bacillota</taxon>
        <taxon>Bacilli</taxon>
        <taxon>Bacillales</taxon>
        <taxon>Paenibacillaceae</taxon>
        <taxon>Paenibacillus</taxon>
    </lineage>
</organism>
<evidence type="ECO:0000256" key="2">
    <source>
        <dbReference type="SAM" id="Phobius"/>
    </source>
</evidence>
<sequence>MIRYFILFGFSFMFFMLHYTGEIRKYINMKYAYLSISAVVILGLLCIFEFIRASRRQIAEEKRQAEAGEGESGQCEHHAHGSDGNLHHHSDHHDHGHSHGHESRLKRFIGYFILAVPIATGLFLPAHALDSSFVKAKGFSFPGFDAAAADNPGAHQFLKPDSSVFYKPDDYEAVRDKELAEFVNRPAVLLTDRDYLAGMEAIYNSPEAFMGKEIGFNGFVYKGQQVDDTHYFVFRFGFIHCVADSGVFGMLVEFPKNTQLSDDEWVRVKGKLTWELYQPFKQTIPVLRASEWERLDEPEDPYVYRS</sequence>
<gene>
    <name evidence="5" type="ORF">IDH41_15250</name>
</gene>
<protein>
    <submittedName>
        <fullName evidence="5">TIGR03943 family protein</fullName>
    </submittedName>
</protein>
<keyword evidence="2" id="KW-0472">Membrane</keyword>
<dbReference type="PANTHER" id="PTHR40047">
    <property type="entry name" value="UPF0703 PROTEIN YCGQ"/>
    <property type="match status" value="1"/>
</dbReference>
<dbReference type="Proteomes" id="UP000632125">
    <property type="component" value="Unassembled WGS sequence"/>
</dbReference>
<dbReference type="AlphaFoldDB" id="A0A927CPL8"/>
<keyword evidence="2" id="KW-0812">Transmembrane</keyword>
<feature type="region of interest" description="Disordered" evidence="1">
    <location>
        <begin position="62"/>
        <end position="100"/>
    </location>
</feature>
<comment type="caution">
    <text evidence="5">The sequence shown here is derived from an EMBL/GenBank/DDBJ whole genome shotgun (WGS) entry which is preliminary data.</text>
</comment>
<keyword evidence="6" id="KW-1185">Reference proteome</keyword>
<reference evidence="5" key="1">
    <citation type="submission" date="2020-09" db="EMBL/GenBank/DDBJ databases">
        <title>A novel bacterium of genus Paenibacillus, isolated from South China Sea.</title>
        <authorList>
            <person name="Huang H."/>
            <person name="Mo K."/>
            <person name="Hu Y."/>
        </authorList>
    </citation>
    <scope>NUCLEOTIDE SEQUENCE</scope>
    <source>
        <strain evidence="5">IB182493</strain>
    </source>
</reference>
<feature type="transmembrane region" description="Helical" evidence="2">
    <location>
        <begin position="5"/>
        <end position="21"/>
    </location>
</feature>
<dbReference type="EMBL" id="JACXIY010000017">
    <property type="protein sequence ID" value="MBD2869946.1"/>
    <property type="molecule type" value="Genomic_DNA"/>
</dbReference>
<dbReference type="InterPro" id="IPR015402">
    <property type="entry name" value="DUF1980"/>
</dbReference>
<dbReference type="Pfam" id="PF21537">
    <property type="entry name" value="DUF1980_C"/>
    <property type="match status" value="1"/>
</dbReference>
<dbReference type="RefSeq" id="WP_190862467.1">
    <property type="nucleotide sequence ID" value="NZ_JACXIY010000017.1"/>
</dbReference>
<name>A0A927CPL8_9BACL</name>
<dbReference type="InterPro" id="IPR052955">
    <property type="entry name" value="UPF0703_membrane_permease"/>
</dbReference>
<dbReference type="Pfam" id="PF09323">
    <property type="entry name" value="DUF1980"/>
    <property type="match status" value="1"/>
</dbReference>
<feature type="domain" description="DUF1980" evidence="3">
    <location>
        <begin position="2"/>
        <end position="139"/>
    </location>
</feature>
<feature type="domain" description="DUF1980" evidence="4">
    <location>
        <begin position="166"/>
        <end position="305"/>
    </location>
</feature>
<keyword evidence="2" id="KW-1133">Transmembrane helix</keyword>
<feature type="transmembrane region" description="Helical" evidence="2">
    <location>
        <begin position="108"/>
        <end position="129"/>
    </location>
</feature>
<evidence type="ECO:0000313" key="6">
    <source>
        <dbReference type="Proteomes" id="UP000632125"/>
    </source>
</evidence>
<evidence type="ECO:0000259" key="3">
    <source>
        <dbReference type="Pfam" id="PF09323"/>
    </source>
</evidence>
<evidence type="ECO:0000259" key="4">
    <source>
        <dbReference type="Pfam" id="PF21537"/>
    </source>
</evidence>
<dbReference type="NCBIfam" id="TIGR03943">
    <property type="entry name" value="TIGR03943 family putative permease subunit"/>
    <property type="match status" value="1"/>
</dbReference>
<proteinExistence type="predicted"/>
<feature type="transmembrane region" description="Helical" evidence="2">
    <location>
        <begin position="33"/>
        <end position="53"/>
    </location>
</feature>